<dbReference type="STRING" id="1338011.BD94_2336"/>
<feature type="transmembrane region" description="Helical" evidence="1">
    <location>
        <begin position="37"/>
        <end position="58"/>
    </location>
</feature>
<accession>A0A077EET2</accession>
<evidence type="ECO:0000256" key="1">
    <source>
        <dbReference type="SAM" id="Phobius"/>
    </source>
</evidence>
<evidence type="ECO:0000313" key="2">
    <source>
        <dbReference type="EMBL" id="AIL46111.1"/>
    </source>
</evidence>
<sequence>MTNQSIRKKTGLILLGFVLLYWITVPILSFMDISHKAWIISALVVIGEIIFVIAIALLGKEYWGNIKKQLADFFNQKNNLKIERNKAIFREHHLRPMLGKQIKQGNLFTVTWRVQGAAKNHNVCSKVLLNDKYITELVL</sequence>
<organism evidence="2 3">
    <name type="scientific">Elizabethkingia anophelis NUHP1</name>
    <dbReference type="NCBI Taxonomy" id="1338011"/>
    <lineage>
        <taxon>Bacteria</taxon>
        <taxon>Pseudomonadati</taxon>
        <taxon>Bacteroidota</taxon>
        <taxon>Flavobacteriia</taxon>
        <taxon>Flavobacteriales</taxon>
        <taxon>Weeksellaceae</taxon>
        <taxon>Elizabethkingia</taxon>
    </lineage>
</organism>
<keyword evidence="1" id="KW-0472">Membrane</keyword>
<evidence type="ECO:0000313" key="3">
    <source>
        <dbReference type="Proteomes" id="UP000028933"/>
    </source>
</evidence>
<keyword evidence="1" id="KW-0812">Transmembrane</keyword>
<name>A0A077EET2_9FLAO</name>
<keyword evidence="1" id="KW-1133">Transmembrane helix</keyword>
<dbReference type="InterPro" id="IPR047961">
    <property type="entry name" value="Transp_suffix-like"/>
</dbReference>
<dbReference type="KEGG" id="eao:BD94_2336"/>
<dbReference type="HOGENOM" id="CLU_1841986_0_0_10"/>
<protein>
    <submittedName>
        <fullName evidence="2">Acriflavin resistance plasma membrane protein</fullName>
    </submittedName>
</protein>
<dbReference type="EMBL" id="CP007547">
    <property type="protein sequence ID" value="AIL46111.1"/>
    <property type="molecule type" value="Genomic_DNA"/>
</dbReference>
<feature type="transmembrane region" description="Helical" evidence="1">
    <location>
        <begin position="12"/>
        <end position="31"/>
    </location>
</feature>
<proteinExistence type="predicted"/>
<reference evidence="2" key="1">
    <citation type="journal article" date="2013" name="Lancet">
        <title>First case of E anophelis outbreak in an intensive-care unit.</title>
        <authorList>
            <person name="Teo J."/>
            <person name="Tan S.Y."/>
            <person name="Tay M."/>
            <person name="Ding Y."/>
            <person name="Kjelleberg S."/>
            <person name="Givskov M."/>
            <person name="Lin R.T."/>
            <person name="Yang L."/>
        </authorList>
    </citation>
    <scope>NUCLEOTIDE SEQUENCE [LARGE SCALE GENOMIC DNA]</scope>
    <source>
        <strain evidence="2">NUHP1</strain>
    </source>
</reference>
<dbReference type="Proteomes" id="UP000028933">
    <property type="component" value="Chromosome"/>
</dbReference>
<dbReference type="NCBIfam" id="NF033684">
    <property type="entry name" value="suffix_2_RND"/>
    <property type="match status" value="1"/>
</dbReference>
<dbReference type="eggNOG" id="ENOG5032ZKR">
    <property type="taxonomic scope" value="Bacteria"/>
</dbReference>
<gene>
    <name evidence="2" type="ORF">BD94_2336</name>
</gene>
<dbReference type="AlphaFoldDB" id="A0A077EET2"/>
<reference evidence="2" key="2">
    <citation type="journal article" date="2015" name="Genome Biol. Evol.">
        <title>Complete Genome Sequence and Transcriptomic Analysis of the Novel Pathogen Elizabethkingia anophelis in Response to Oxidative Stress.</title>
        <authorList>
            <person name="Li Y."/>
            <person name="Liu Y."/>
            <person name="Chew S.C."/>
            <person name="Tay M."/>
            <person name="Salido M.M."/>
            <person name="Teo J."/>
            <person name="Lauro F.M."/>
            <person name="Givskov M."/>
            <person name="Yang L."/>
        </authorList>
    </citation>
    <scope>NUCLEOTIDE SEQUENCE</scope>
    <source>
        <strain evidence="2">NUHP1</strain>
    </source>
</reference>